<organism evidence="2 3">
    <name type="scientific">Lacinutrix venerupis</name>
    <dbReference type="NCBI Taxonomy" id="1486034"/>
    <lineage>
        <taxon>Bacteria</taxon>
        <taxon>Pseudomonadati</taxon>
        <taxon>Bacteroidota</taxon>
        <taxon>Flavobacteriia</taxon>
        <taxon>Flavobacteriales</taxon>
        <taxon>Flavobacteriaceae</taxon>
        <taxon>Lacinutrix</taxon>
    </lineage>
</organism>
<evidence type="ECO:0000313" key="3">
    <source>
        <dbReference type="Proteomes" id="UP000187506"/>
    </source>
</evidence>
<evidence type="ECO:0000259" key="1">
    <source>
        <dbReference type="Pfam" id="PF00534"/>
    </source>
</evidence>
<dbReference type="PANTHER" id="PTHR12526">
    <property type="entry name" value="GLYCOSYLTRANSFERASE"/>
    <property type="match status" value="1"/>
</dbReference>
<dbReference type="SUPFAM" id="SSF53756">
    <property type="entry name" value="UDP-Glycosyltransferase/glycogen phosphorylase"/>
    <property type="match status" value="1"/>
</dbReference>
<dbReference type="Proteomes" id="UP000187506">
    <property type="component" value="Chromosome"/>
</dbReference>
<dbReference type="KEGG" id="lvn:BWR22_00780"/>
<name>A0AAC9PVW5_9FLAO</name>
<sequence length="359" mass="40714">MSVNQKKVLIITNKVLNYRNDLYELLGEKVDLTVVHAGDFKDNRSYKLIKLEKLNFKTFYYYKGLKSFLKKHTFDTIISIYDLYFLNNYNLAASKFKNKLLFWGIGISSSNGLKEKKLTDIFRLKLASKSQGVILYSETVKNIYLANGFKKEIFVATNSTLVSSQASEKLEPSNTINFLSIGALNKRKGIDVFLKALAKAKHESKINNLRAFIVGSGAEKENLEALVKQLDIVENVVFFGRISNPEKLTELYQKSIFSFSINQAGLSVLQSLGNGVPFVASQNAITGGELFNIKNEETGFLIPSGDEQDQIQYLTKLIKRTTEDKEHFIKMRKVCKTYYLNEASLDHMIVVFLKAINSI</sequence>
<keyword evidence="3" id="KW-1185">Reference proteome</keyword>
<protein>
    <recommendedName>
        <fullName evidence="1">Glycosyl transferase family 1 domain-containing protein</fullName>
    </recommendedName>
</protein>
<dbReference type="AlphaFoldDB" id="A0AAC9PVW5"/>
<dbReference type="Gene3D" id="3.40.50.2000">
    <property type="entry name" value="Glycogen Phosphorylase B"/>
    <property type="match status" value="2"/>
</dbReference>
<dbReference type="EMBL" id="CP019352">
    <property type="protein sequence ID" value="APX98898.1"/>
    <property type="molecule type" value="Genomic_DNA"/>
</dbReference>
<proteinExistence type="predicted"/>
<evidence type="ECO:0000313" key="2">
    <source>
        <dbReference type="EMBL" id="APX98898.1"/>
    </source>
</evidence>
<dbReference type="InterPro" id="IPR001296">
    <property type="entry name" value="Glyco_trans_1"/>
</dbReference>
<dbReference type="RefSeq" id="WP_076731543.1">
    <property type="nucleotide sequence ID" value="NZ_CP019352.1"/>
</dbReference>
<feature type="domain" description="Glycosyl transferase family 1" evidence="1">
    <location>
        <begin position="169"/>
        <end position="330"/>
    </location>
</feature>
<dbReference type="GO" id="GO:0016757">
    <property type="term" value="F:glycosyltransferase activity"/>
    <property type="evidence" value="ECO:0007669"/>
    <property type="project" value="InterPro"/>
</dbReference>
<accession>A0AAC9PVW5</accession>
<dbReference type="Pfam" id="PF00534">
    <property type="entry name" value="Glycos_transf_1"/>
    <property type="match status" value="1"/>
</dbReference>
<reference evidence="2 3" key="1">
    <citation type="submission" date="2017-01" db="EMBL/GenBank/DDBJ databases">
        <title>Complete genome of Lacinutrix venerupis DOK2-8 isolated from seawater in Dokdo.</title>
        <authorList>
            <person name="Chi W.-J."/>
            <person name="Kim J.H."/>
        </authorList>
    </citation>
    <scope>NUCLEOTIDE SEQUENCE [LARGE SCALE GENOMIC DNA]</scope>
    <source>
        <strain evidence="2 3">DOK2-8</strain>
    </source>
</reference>
<gene>
    <name evidence="2" type="ORF">BWR22_00780</name>
</gene>